<dbReference type="EMBL" id="CCBQ010000018">
    <property type="protein sequence ID" value="CDO92714.1"/>
    <property type="molecule type" value="Genomic_DNA"/>
</dbReference>
<gene>
    <name evidence="2" type="ORF">KLDO_g1027</name>
</gene>
<dbReference type="InterPro" id="IPR008942">
    <property type="entry name" value="ENTH_VHS"/>
</dbReference>
<dbReference type="Proteomes" id="UP000031516">
    <property type="component" value="Unassembled WGS sequence"/>
</dbReference>
<dbReference type="InterPro" id="IPR045007">
    <property type="entry name" value="LSB5"/>
</dbReference>
<dbReference type="CDD" id="cd14232">
    <property type="entry name" value="GAT_LSB5"/>
    <property type="match status" value="1"/>
</dbReference>
<evidence type="ECO:0000313" key="3">
    <source>
        <dbReference type="Proteomes" id="UP000031516"/>
    </source>
</evidence>
<name>A0A0A8L1I9_9SACH</name>
<accession>A0A0A8L1I9</accession>
<keyword evidence="3" id="KW-1185">Reference proteome</keyword>
<dbReference type="Gene3D" id="1.25.40.90">
    <property type="match status" value="1"/>
</dbReference>
<dbReference type="CDD" id="cd16980">
    <property type="entry name" value="VHS_Lsb5"/>
    <property type="match status" value="1"/>
</dbReference>
<protein>
    <submittedName>
        <fullName evidence="2">WGS project CCBQ000000000 data, contig MAT</fullName>
    </submittedName>
</protein>
<feature type="region of interest" description="Disordered" evidence="1">
    <location>
        <begin position="285"/>
        <end position="338"/>
    </location>
</feature>
<dbReference type="AlphaFoldDB" id="A0A0A8L1I9"/>
<dbReference type="GO" id="GO:0007015">
    <property type="term" value="P:actin filament organization"/>
    <property type="evidence" value="ECO:0007669"/>
    <property type="project" value="InterPro"/>
</dbReference>
<comment type="caution">
    <text evidence="2">The sequence shown here is derived from an EMBL/GenBank/DDBJ whole genome shotgun (WGS) entry which is preliminary data.</text>
</comment>
<sequence length="338" mass="38235">MGLFTDHPYTSVTETINKVIISDNATLELELGTILQLIRTGDVDTNQVEAARAIRKRLKHGDLYQQSKALDLLNLFVSQLIHLPTFYSDIRLTKVLLDMSSGSGKYSKQISRKCTCYLISWYQYLKAHEEVSGFESLYSVCDLANRNQLSRKKDMDRAYRKKKKPMPRFLSDTADQRSVIADERYGIPRIDLVKETPKIKLLISDSLETSVSLSNALLALPTNTKSTESELCTVKFVQARALRRKVLRYLQLVTAGELLGALLHANEELVSALMSFDQLAEQGEMASLNEQESDEEEEEEEEEESDASDPGMLPSYDYQPESSTQANDPFSDNNKIKN</sequence>
<dbReference type="InterPro" id="IPR044103">
    <property type="entry name" value="GAT_LSB5"/>
</dbReference>
<dbReference type="SUPFAM" id="SSF89009">
    <property type="entry name" value="GAT-like domain"/>
    <property type="match status" value="1"/>
</dbReference>
<dbReference type="PANTHER" id="PTHR47789">
    <property type="entry name" value="LAS SEVENTEEN-BINDING PROTEIN 5"/>
    <property type="match status" value="1"/>
</dbReference>
<dbReference type="GO" id="GO:0051666">
    <property type="term" value="P:actin cortical patch localization"/>
    <property type="evidence" value="ECO:0007669"/>
    <property type="project" value="TreeGrafter"/>
</dbReference>
<evidence type="ECO:0000256" key="1">
    <source>
        <dbReference type="SAM" id="MobiDB-lite"/>
    </source>
</evidence>
<feature type="compositionally biased region" description="Polar residues" evidence="1">
    <location>
        <begin position="320"/>
        <end position="338"/>
    </location>
</feature>
<evidence type="ECO:0000313" key="2">
    <source>
        <dbReference type="EMBL" id="CDO92714.1"/>
    </source>
</evidence>
<proteinExistence type="predicted"/>
<dbReference type="GO" id="GO:0006897">
    <property type="term" value="P:endocytosis"/>
    <property type="evidence" value="ECO:0007669"/>
    <property type="project" value="InterPro"/>
</dbReference>
<feature type="compositionally biased region" description="Acidic residues" evidence="1">
    <location>
        <begin position="291"/>
        <end position="307"/>
    </location>
</feature>
<dbReference type="GO" id="GO:0030479">
    <property type="term" value="C:actin cortical patch"/>
    <property type="evidence" value="ECO:0007669"/>
    <property type="project" value="TreeGrafter"/>
</dbReference>
<dbReference type="OrthoDB" id="10068368at2759"/>
<dbReference type="SUPFAM" id="SSF48464">
    <property type="entry name" value="ENTH/VHS domain"/>
    <property type="match status" value="1"/>
</dbReference>
<reference evidence="2 3" key="1">
    <citation type="submission" date="2014-03" db="EMBL/GenBank/DDBJ databases">
        <title>The genome of Kluyveromyces dobzhanskii.</title>
        <authorList>
            <person name="Nystedt B."/>
            <person name="Astrom S."/>
        </authorList>
    </citation>
    <scope>NUCLEOTIDE SEQUENCE [LARGE SCALE GENOMIC DNA]</scope>
    <source>
        <strain evidence="2 3">CBS 2104</strain>
    </source>
</reference>
<dbReference type="PANTHER" id="PTHR47789:SF1">
    <property type="entry name" value="LAS SEVENTEEN-BINDING PROTEIN 5"/>
    <property type="match status" value="1"/>
</dbReference>
<organism evidence="2 3">
    <name type="scientific">Kluyveromyces dobzhanskii CBS 2104</name>
    <dbReference type="NCBI Taxonomy" id="1427455"/>
    <lineage>
        <taxon>Eukaryota</taxon>
        <taxon>Fungi</taxon>
        <taxon>Dikarya</taxon>
        <taxon>Ascomycota</taxon>
        <taxon>Saccharomycotina</taxon>
        <taxon>Saccharomycetes</taxon>
        <taxon>Saccharomycetales</taxon>
        <taxon>Saccharomycetaceae</taxon>
        <taxon>Kluyveromyces</taxon>
    </lineage>
</organism>